<accession>A0A3M7PF25</accession>
<sequence length="397" mass="45115">MDSVKSDDSYLTMCRNAVRVRVPNDKSGTVNRLTILNALKGIQNGLIIPHIRTVTTTKRNIWLISFNESYDYSSLVGSKILINEQHFSLDDAQYPETLYKSFTFKFVGLKPNFAHEKIAKHLSSKGVKYEEIERIYEEHFQEEEFKHISKGTFRAKIKINATANPNYKNVLVNLVEQTQIDGNPQIARKKNSTCNKCKRTGHSADKCSLAKRITNNTYFDLADDEEDENLAQMTIEPNNDEVFYRNDVHVFNSKSTTGINLNSSQTDLPPGSRNQSCSSVLSNWESRLKTLPSTSNLDPNLDSLNQSSSSTKKSLIPKPKTLSKFKKTLKQSENKTNDDFKLPNNSNRRPSLPNKSSSVKRPSEKTFNKSFKRDKFDGQLDESEVVNEAAKLLNIQK</sequence>
<dbReference type="GO" id="GO:0003676">
    <property type="term" value="F:nucleic acid binding"/>
    <property type="evidence" value="ECO:0007669"/>
    <property type="project" value="InterPro"/>
</dbReference>
<evidence type="ECO:0000256" key="1">
    <source>
        <dbReference type="SAM" id="MobiDB-lite"/>
    </source>
</evidence>
<feature type="region of interest" description="Disordered" evidence="1">
    <location>
        <begin position="255"/>
        <end position="372"/>
    </location>
</feature>
<organism evidence="2 3">
    <name type="scientific">Brachionus plicatilis</name>
    <name type="common">Marine rotifer</name>
    <name type="synonym">Brachionus muelleri</name>
    <dbReference type="NCBI Taxonomy" id="10195"/>
    <lineage>
        <taxon>Eukaryota</taxon>
        <taxon>Metazoa</taxon>
        <taxon>Spiralia</taxon>
        <taxon>Gnathifera</taxon>
        <taxon>Rotifera</taxon>
        <taxon>Eurotatoria</taxon>
        <taxon>Monogononta</taxon>
        <taxon>Pseudotrocha</taxon>
        <taxon>Ploima</taxon>
        <taxon>Brachionidae</taxon>
        <taxon>Brachionus</taxon>
    </lineage>
</organism>
<dbReference type="EMBL" id="REGN01011469">
    <property type="protein sequence ID" value="RMZ97340.1"/>
    <property type="molecule type" value="Genomic_DNA"/>
</dbReference>
<dbReference type="AlphaFoldDB" id="A0A3M7PF25"/>
<feature type="compositionally biased region" description="Polar residues" evidence="1">
    <location>
        <begin position="255"/>
        <end position="285"/>
    </location>
</feature>
<proteinExistence type="predicted"/>
<evidence type="ECO:0000313" key="2">
    <source>
        <dbReference type="EMBL" id="RMZ97340.1"/>
    </source>
</evidence>
<feature type="compositionally biased region" description="Low complexity" evidence="1">
    <location>
        <begin position="342"/>
        <end position="357"/>
    </location>
</feature>
<dbReference type="InterPro" id="IPR036875">
    <property type="entry name" value="Znf_CCHC_sf"/>
</dbReference>
<comment type="caution">
    <text evidence="2">The sequence shown here is derived from an EMBL/GenBank/DDBJ whole genome shotgun (WGS) entry which is preliminary data.</text>
</comment>
<reference evidence="2 3" key="1">
    <citation type="journal article" date="2018" name="Sci. Rep.">
        <title>Genomic signatures of local adaptation to the degree of environmental predictability in rotifers.</title>
        <authorList>
            <person name="Franch-Gras L."/>
            <person name="Hahn C."/>
            <person name="Garcia-Roger E.M."/>
            <person name="Carmona M.J."/>
            <person name="Serra M."/>
            <person name="Gomez A."/>
        </authorList>
    </citation>
    <scope>NUCLEOTIDE SEQUENCE [LARGE SCALE GENOMIC DNA]</scope>
    <source>
        <strain evidence="2">HYR1</strain>
    </source>
</reference>
<feature type="compositionally biased region" description="Low complexity" evidence="1">
    <location>
        <begin position="293"/>
        <end position="320"/>
    </location>
</feature>
<gene>
    <name evidence="2" type="ORF">BpHYR1_032572</name>
</gene>
<feature type="compositionally biased region" description="Basic and acidic residues" evidence="1">
    <location>
        <begin position="330"/>
        <end position="341"/>
    </location>
</feature>
<feature type="compositionally biased region" description="Basic and acidic residues" evidence="1">
    <location>
        <begin position="361"/>
        <end position="372"/>
    </location>
</feature>
<keyword evidence="3" id="KW-1185">Reference proteome</keyword>
<evidence type="ECO:0008006" key="4">
    <source>
        <dbReference type="Google" id="ProtNLM"/>
    </source>
</evidence>
<name>A0A3M7PF25_BRAPC</name>
<dbReference type="Proteomes" id="UP000276133">
    <property type="component" value="Unassembled WGS sequence"/>
</dbReference>
<evidence type="ECO:0000313" key="3">
    <source>
        <dbReference type="Proteomes" id="UP000276133"/>
    </source>
</evidence>
<protein>
    <recommendedName>
        <fullName evidence="4">CCHC-type domain-containing protein</fullName>
    </recommendedName>
</protein>
<dbReference type="SUPFAM" id="SSF57756">
    <property type="entry name" value="Retrovirus zinc finger-like domains"/>
    <property type="match status" value="1"/>
</dbReference>
<dbReference type="GO" id="GO:0008270">
    <property type="term" value="F:zinc ion binding"/>
    <property type="evidence" value="ECO:0007669"/>
    <property type="project" value="InterPro"/>
</dbReference>